<dbReference type="eggNOG" id="ENOG5030VAB">
    <property type="taxonomic scope" value="Bacteria"/>
</dbReference>
<proteinExistence type="predicted"/>
<gene>
    <name evidence="2" type="ORF">SSFG_01377</name>
</gene>
<feature type="region of interest" description="Disordered" evidence="1">
    <location>
        <begin position="1"/>
        <end position="60"/>
    </location>
</feature>
<reference evidence="3" key="1">
    <citation type="submission" date="2008-12" db="EMBL/GenBank/DDBJ databases">
        <title>Annotation of Streptomyces ghanaensis ATCC 14672.</title>
        <authorList>
            <consortium name="The Broad Institute Genome Sequencing Platform"/>
            <consortium name="Broad Institute Microbial Sequencing Center"/>
            <person name="Fischbach M."/>
            <person name="Ward D."/>
            <person name="Young S."/>
            <person name="Kodira C.D."/>
            <person name="Zeng Q."/>
            <person name="Koehrsen M."/>
            <person name="Godfrey P."/>
            <person name="Alvarado L."/>
            <person name="Berlin A.M."/>
            <person name="Borenstein D."/>
            <person name="Chen Z."/>
            <person name="Engels R."/>
            <person name="Freedman E."/>
            <person name="Gellesch M."/>
            <person name="Goldberg J."/>
            <person name="Griggs A."/>
            <person name="Gujja S."/>
            <person name="Heiman D.I."/>
            <person name="Hepburn T.A."/>
            <person name="Howarth C."/>
            <person name="Jen D."/>
            <person name="Larson L."/>
            <person name="Lewis B."/>
            <person name="Mehta T."/>
            <person name="Park D."/>
            <person name="Pearson M."/>
            <person name="Roberts A."/>
            <person name="Saif S."/>
            <person name="Shea T.D."/>
            <person name="Shenoy N."/>
            <person name="Sisk P."/>
            <person name="Stolte C."/>
            <person name="Sykes S.N."/>
            <person name="Walk T."/>
            <person name="White J."/>
            <person name="Yandava C."/>
            <person name="Straight P."/>
            <person name="Clardy J."/>
            <person name="Hung D."/>
            <person name="Kolter R."/>
            <person name="Mekalanos J."/>
            <person name="Walker S."/>
            <person name="Walsh C.T."/>
            <person name="Wieland B.L.C."/>
            <person name="Ilzarbe M."/>
            <person name="Galagan J."/>
            <person name="Nusbaum C."/>
            <person name="Birren B."/>
        </authorList>
    </citation>
    <scope>NUCLEOTIDE SEQUENCE [LARGE SCALE GENOMIC DNA]</scope>
    <source>
        <strain evidence="3">ATCC 14672 / DSM 40746 / JCM 4963 / KCTC 9882 / NRRL B-12104 / FH 1290</strain>
    </source>
</reference>
<organism evidence="2 3">
    <name type="scientific">Streptomyces viridosporus (strain ATCC 14672 / DSM 40746 / JCM 4963 / KCTC 9882 / NRRL B-12104 / FH 1290)</name>
    <name type="common">Streptomyces ghanaensis</name>
    <dbReference type="NCBI Taxonomy" id="566461"/>
    <lineage>
        <taxon>Bacteria</taxon>
        <taxon>Bacillati</taxon>
        <taxon>Actinomycetota</taxon>
        <taxon>Actinomycetes</taxon>
        <taxon>Kitasatosporales</taxon>
        <taxon>Streptomycetaceae</taxon>
        <taxon>Streptomyces</taxon>
    </lineage>
</organism>
<protein>
    <submittedName>
        <fullName evidence="2">Predicted protein</fullName>
    </submittedName>
</protein>
<evidence type="ECO:0000313" key="3">
    <source>
        <dbReference type="Proteomes" id="UP000003824"/>
    </source>
</evidence>
<accession>D6A8Q6</accession>
<sequence length="60" mass="6006">MILSGYGAATTAPSRQAGVGMAVDPLIGPRDVDKHAGDPHAPRDAGPATGGDFLPGPLQR</sequence>
<name>D6A8Q6_STRV1</name>
<dbReference type="EMBL" id="DS999641">
    <property type="protein sequence ID" value="EFE66124.2"/>
    <property type="molecule type" value="Genomic_DNA"/>
</dbReference>
<dbReference type="Proteomes" id="UP000003824">
    <property type="component" value="Unassembled WGS sequence"/>
</dbReference>
<evidence type="ECO:0000313" key="2">
    <source>
        <dbReference type="EMBL" id="EFE66124.2"/>
    </source>
</evidence>
<dbReference type="AlphaFoldDB" id="D6A8Q6"/>
<feature type="compositionally biased region" description="Basic and acidic residues" evidence="1">
    <location>
        <begin position="30"/>
        <end position="43"/>
    </location>
</feature>
<evidence type="ECO:0000256" key="1">
    <source>
        <dbReference type="SAM" id="MobiDB-lite"/>
    </source>
</evidence>